<evidence type="ECO:0000313" key="8">
    <source>
        <dbReference type="EMBL" id="MFC0388389.1"/>
    </source>
</evidence>
<evidence type="ECO:0000256" key="3">
    <source>
        <dbReference type="ARBA" id="ARBA00022679"/>
    </source>
</evidence>
<dbReference type="Gene3D" id="3.40.50.300">
    <property type="entry name" value="P-loop containing nucleotide triphosphate hydrolases"/>
    <property type="match status" value="1"/>
</dbReference>
<dbReference type="PROSITE" id="PS50052">
    <property type="entry name" value="GUANYLATE_KINASE_2"/>
    <property type="match status" value="1"/>
</dbReference>
<organism evidence="8 9">
    <name type="scientific">Muricoccus vinaceus</name>
    <dbReference type="NCBI Taxonomy" id="424704"/>
    <lineage>
        <taxon>Bacteria</taxon>
        <taxon>Pseudomonadati</taxon>
        <taxon>Pseudomonadota</taxon>
        <taxon>Alphaproteobacteria</taxon>
        <taxon>Acetobacterales</taxon>
        <taxon>Roseomonadaceae</taxon>
        <taxon>Muricoccus</taxon>
    </lineage>
</organism>
<accession>A0ABV6IXR3</accession>
<keyword evidence="4 6" id="KW-0547">Nucleotide-binding</keyword>
<dbReference type="InterPro" id="IPR012699">
    <property type="entry name" value="PhnN"/>
</dbReference>
<protein>
    <recommendedName>
        <fullName evidence="6">Ribose 1,5-bisphosphate phosphokinase PhnN</fullName>
        <ecNumber evidence="6">2.7.4.23</ecNumber>
    </recommendedName>
    <alternativeName>
        <fullName evidence="6">Ribose 1,5-bisphosphokinase</fullName>
    </alternativeName>
</protein>
<evidence type="ECO:0000313" key="9">
    <source>
        <dbReference type="Proteomes" id="UP001589789"/>
    </source>
</evidence>
<feature type="binding site" evidence="6">
    <location>
        <begin position="10"/>
        <end position="17"/>
    </location>
    <ligand>
        <name>ATP</name>
        <dbReference type="ChEBI" id="CHEBI:30616"/>
    </ligand>
</feature>
<keyword evidence="5 6" id="KW-0067">ATP-binding</keyword>
<evidence type="ECO:0000259" key="7">
    <source>
        <dbReference type="PROSITE" id="PS50052"/>
    </source>
</evidence>
<evidence type="ECO:0000256" key="1">
    <source>
        <dbReference type="ARBA" id="ARBA00000373"/>
    </source>
</evidence>
<dbReference type="EMBL" id="JBHLVZ010000083">
    <property type="protein sequence ID" value="MFC0388389.1"/>
    <property type="molecule type" value="Genomic_DNA"/>
</dbReference>
<evidence type="ECO:0000256" key="2">
    <source>
        <dbReference type="ARBA" id="ARBA00005069"/>
    </source>
</evidence>
<dbReference type="InterPro" id="IPR008145">
    <property type="entry name" value="GK/Ca_channel_bsu"/>
</dbReference>
<dbReference type="EC" id="2.7.4.23" evidence="6"/>
<keyword evidence="3 6" id="KW-0808">Transferase</keyword>
<dbReference type="SMART" id="SM00072">
    <property type="entry name" value="GuKc"/>
    <property type="match status" value="1"/>
</dbReference>
<proteinExistence type="inferred from homology"/>
<sequence length="182" mass="19500">MSGVLVAVVGPSGAGKDTLMEAARATLAGEDRITFLRRAITRPAEAGGEDHLPLSREAFLAERDAGRFALWWEAHGLLYGLPRATFEEALVPGRVAVANLSRRVLGEAAERHPLRVLEITASPAVLAARLVARGRESSSDVERRLSRQAPLPAGLSVETVVNDGSVEAGVQRVLRVLRRARA</sequence>
<evidence type="ECO:0000256" key="5">
    <source>
        <dbReference type="ARBA" id="ARBA00022840"/>
    </source>
</evidence>
<dbReference type="PANTHER" id="PTHR23117:SF8">
    <property type="entry name" value="RIBOSE 1,5-BISPHOSPHATE PHOSPHOKINASE PHNN"/>
    <property type="match status" value="1"/>
</dbReference>
<dbReference type="HAMAP" id="MF_00836">
    <property type="entry name" value="PhnN"/>
    <property type="match status" value="1"/>
</dbReference>
<comment type="similarity">
    <text evidence="6">Belongs to the ribose 1,5-bisphosphokinase family.</text>
</comment>
<comment type="function">
    <text evidence="6">Catalyzes the phosphorylation of ribose 1,5-bisphosphate to 5-phospho-D-ribosyl alpha-1-diphosphate (PRPP).</text>
</comment>
<dbReference type="NCBIfam" id="TIGR02322">
    <property type="entry name" value="phosphon_PhnN"/>
    <property type="match status" value="1"/>
</dbReference>
<dbReference type="RefSeq" id="WP_377054746.1">
    <property type="nucleotide sequence ID" value="NZ_JBHLVZ010000083.1"/>
</dbReference>
<keyword evidence="9" id="KW-1185">Reference proteome</keyword>
<reference evidence="8 9" key="1">
    <citation type="submission" date="2024-09" db="EMBL/GenBank/DDBJ databases">
        <authorList>
            <person name="Sun Q."/>
            <person name="Mori K."/>
        </authorList>
    </citation>
    <scope>NUCLEOTIDE SEQUENCE [LARGE SCALE GENOMIC DNA]</scope>
    <source>
        <strain evidence="8 9">CCM 7468</strain>
    </source>
</reference>
<comment type="caution">
    <text evidence="8">The sequence shown here is derived from an EMBL/GenBank/DDBJ whole genome shotgun (WGS) entry which is preliminary data.</text>
</comment>
<feature type="domain" description="Guanylate kinase-like" evidence="7">
    <location>
        <begin position="3"/>
        <end position="178"/>
    </location>
</feature>
<dbReference type="Proteomes" id="UP001589789">
    <property type="component" value="Unassembled WGS sequence"/>
</dbReference>
<comment type="pathway">
    <text evidence="2 6">Metabolic intermediate biosynthesis; 5-phospho-alpha-D-ribose 1-diphosphate biosynthesis; 5-phospho-alpha-D-ribose 1-diphosphate from D-ribose 5-phosphate (route II): step 3/3.</text>
</comment>
<gene>
    <name evidence="6 8" type="primary">phnN</name>
    <name evidence="8" type="ORF">ACFFIC_23015</name>
</gene>
<evidence type="ECO:0000256" key="4">
    <source>
        <dbReference type="ARBA" id="ARBA00022741"/>
    </source>
</evidence>
<dbReference type="PANTHER" id="PTHR23117">
    <property type="entry name" value="GUANYLATE KINASE-RELATED"/>
    <property type="match status" value="1"/>
</dbReference>
<comment type="catalytic activity">
    <reaction evidence="1 6">
        <text>alpha-D-ribose 1,5-bisphosphate + ATP = 5-phospho-alpha-D-ribose 1-diphosphate + ADP</text>
        <dbReference type="Rhea" id="RHEA:20109"/>
        <dbReference type="ChEBI" id="CHEBI:30616"/>
        <dbReference type="ChEBI" id="CHEBI:58017"/>
        <dbReference type="ChEBI" id="CHEBI:68688"/>
        <dbReference type="ChEBI" id="CHEBI:456216"/>
        <dbReference type="EC" id="2.7.4.23"/>
    </reaction>
</comment>
<evidence type="ECO:0000256" key="6">
    <source>
        <dbReference type="HAMAP-Rule" id="MF_00836"/>
    </source>
</evidence>
<dbReference type="InterPro" id="IPR027417">
    <property type="entry name" value="P-loop_NTPase"/>
</dbReference>
<dbReference type="InterPro" id="IPR008144">
    <property type="entry name" value="Guanylate_kin-like_dom"/>
</dbReference>
<dbReference type="SUPFAM" id="SSF52540">
    <property type="entry name" value="P-loop containing nucleoside triphosphate hydrolases"/>
    <property type="match status" value="1"/>
</dbReference>
<name>A0ABV6IXR3_9PROT</name>